<dbReference type="EMBL" id="LAZR01040716">
    <property type="protein sequence ID" value="KKL13797.1"/>
    <property type="molecule type" value="Genomic_DNA"/>
</dbReference>
<keyword evidence="1" id="KW-0472">Membrane</keyword>
<reference evidence="2" key="1">
    <citation type="journal article" date="2015" name="Nature">
        <title>Complex archaea that bridge the gap between prokaryotes and eukaryotes.</title>
        <authorList>
            <person name="Spang A."/>
            <person name="Saw J.H."/>
            <person name="Jorgensen S.L."/>
            <person name="Zaremba-Niedzwiedzka K."/>
            <person name="Martijn J."/>
            <person name="Lind A.E."/>
            <person name="van Eijk R."/>
            <person name="Schleper C."/>
            <person name="Guy L."/>
            <person name="Ettema T.J."/>
        </authorList>
    </citation>
    <scope>NUCLEOTIDE SEQUENCE</scope>
</reference>
<comment type="caution">
    <text evidence="2">The sequence shown here is derived from an EMBL/GenBank/DDBJ whole genome shotgun (WGS) entry which is preliminary data.</text>
</comment>
<keyword evidence="1" id="KW-0812">Transmembrane</keyword>
<evidence type="ECO:0000256" key="1">
    <source>
        <dbReference type="SAM" id="Phobius"/>
    </source>
</evidence>
<feature type="transmembrane region" description="Helical" evidence="1">
    <location>
        <begin position="163"/>
        <end position="182"/>
    </location>
</feature>
<keyword evidence="1" id="KW-1133">Transmembrane helix</keyword>
<name>A0A0F9BJ15_9ZZZZ</name>
<feature type="non-terminal residue" evidence="2">
    <location>
        <position position="491"/>
    </location>
</feature>
<dbReference type="AlphaFoldDB" id="A0A0F9BJ15"/>
<evidence type="ECO:0000313" key="2">
    <source>
        <dbReference type="EMBL" id="KKL13797.1"/>
    </source>
</evidence>
<feature type="non-terminal residue" evidence="2">
    <location>
        <position position="1"/>
    </location>
</feature>
<accession>A0A0F9BJ15</accession>
<proteinExistence type="predicted"/>
<gene>
    <name evidence="2" type="ORF">LCGC14_2522170</name>
</gene>
<organism evidence="2">
    <name type="scientific">marine sediment metagenome</name>
    <dbReference type="NCBI Taxonomy" id="412755"/>
    <lineage>
        <taxon>unclassified sequences</taxon>
        <taxon>metagenomes</taxon>
        <taxon>ecological metagenomes</taxon>
    </lineage>
</organism>
<sequence>QRKFKTHSIIANLVSRIADPAAALVLAAFGNKNLSLPGIALSGEEDKIVDYFDLLLSQDTRTAHLASLSRTLGTLGGEMGDLGLLYSLGAGSLKAPVALGKLAVRIGSKIGAKSFYLGRTAVAVSHAVATSVLGVARENLKDLFNNVPRDPDMQKVLLGNAKWFGGYFLGDIAFNMLANVLFPMMKGIGRSFVQGKWGADKLFYKGLSRKEFLEVARDTFSGRAINPSFLKTMPAKTVDYLEAIRDSSATFYRVDKQNPEEIFKMIALSRNYVAKQDGTKWIMRQAQEELGKAKTLDTFDAARQWFEDQLAKGPKVKLTTEEGRLLGAFDTKSKIRRVLKGKLKEGAEEDIRVLTRLIAPTDKTFTTKRVHSFSRALVKTLGLKPGDIKVNTLKDALAVSYQGIEMARFPKKVLTAANEVAPIRQLVEKLQPLAKRKSPLFKTSLVTEYTEALKTQHLHTPAWVEKVATDPAGLKASLKALPAGKYELTMP</sequence>
<protein>
    <submittedName>
        <fullName evidence="2">Uncharacterized protein</fullName>
    </submittedName>
</protein>